<organism evidence="1">
    <name type="scientific">Cacopsylla melanoneura</name>
    <dbReference type="NCBI Taxonomy" id="428564"/>
    <lineage>
        <taxon>Eukaryota</taxon>
        <taxon>Metazoa</taxon>
        <taxon>Ecdysozoa</taxon>
        <taxon>Arthropoda</taxon>
        <taxon>Hexapoda</taxon>
        <taxon>Insecta</taxon>
        <taxon>Pterygota</taxon>
        <taxon>Neoptera</taxon>
        <taxon>Paraneoptera</taxon>
        <taxon>Hemiptera</taxon>
        <taxon>Sternorrhyncha</taxon>
        <taxon>Psylloidea</taxon>
        <taxon>Psyllidae</taxon>
        <taxon>Psyllinae</taxon>
        <taxon>Cacopsylla</taxon>
    </lineage>
</organism>
<proteinExistence type="predicted"/>
<protein>
    <submittedName>
        <fullName evidence="1">Uncharacterized protein</fullName>
    </submittedName>
</protein>
<reference evidence="1" key="1">
    <citation type="submission" date="2021-05" db="EMBL/GenBank/DDBJ databases">
        <authorList>
            <person name="Alioto T."/>
            <person name="Alioto T."/>
            <person name="Gomez Garrido J."/>
        </authorList>
    </citation>
    <scope>NUCLEOTIDE SEQUENCE</scope>
</reference>
<evidence type="ECO:0000313" key="1">
    <source>
        <dbReference type="EMBL" id="CAG6668054.1"/>
    </source>
</evidence>
<name>A0A8D8SIK0_9HEMI</name>
<accession>A0A8D8SIK0</accession>
<dbReference type="EMBL" id="HBUF01217957">
    <property type="protein sequence ID" value="CAG6668054.1"/>
    <property type="molecule type" value="Transcribed_RNA"/>
</dbReference>
<dbReference type="AlphaFoldDB" id="A0A8D8SIK0"/>
<sequence length="144" mass="16907">MKHISATDSACSWRAPKRIEPTTSSVNMIYPSRDYEPCEDLREEDRIWFREELKKLNRFTGFYWLLQDSPTLEPFPWLTVKDILQQHSSKENILNALRVSNEDIVAIADKTKGQRDNNLWFEMRFGRLTASNFGPILSAINNKR</sequence>